<evidence type="ECO:0000256" key="2">
    <source>
        <dbReference type="SAM" id="Phobius"/>
    </source>
</evidence>
<gene>
    <name evidence="5" type="ORF">K3152_12060</name>
</gene>
<feature type="signal peptide" evidence="3">
    <location>
        <begin position="1"/>
        <end position="24"/>
    </location>
</feature>
<evidence type="ECO:0000256" key="1">
    <source>
        <dbReference type="SAM" id="MobiDB-lite"/>
    </source>
</evidence>
<evidence type="ECO:0000259" key="4">
    <source>
        <dbReference type="Pfam" id="PF09990"/>
    </source>
</evidence>
<evidence type="ECO:0000313" key="6">
    <source>
        <dbReference type="Proteomes" id="UP000783253"/>
    </source>
</evidence>
<dbReference type="RefSeq" id="WP_221574336.1">
    <property type="nucleotide sequence ID" value="NZ_JAIGNK010000003.1"/>
</dbReference>
<accession>A0ABS7J0X1</accession>
<feature type="region of interest" description="Disordered" evidence="1">
    <location>
        <begin position="44"/>
        <end position="66"/>
    </location>
</feature>
<dbReference type="InterPro" id="IPR019251">
    <property type="entry name" value="DUF2231_TM"/>
</dbReference>
<keyword evidence="3" id="KW-0732">Signal</keyword>
<organism evidence="5 6">
    <name type="scientific">Qipengyuania polymorpha</name>
    <dbReference type="NCBI Taxonomy" id="2867234"/>
    <lineage>
        <taxon>Bacteria</taxon>
        <taxon>Pseudomonadati</taxon>
        <taxon>Pseudomonadota</taxon>
        <taxon>Alphaproteobacteria</taxon>
        <taxon>Sphingomonadales</taxon>
        <taxon>Erythrobacteraceae</taxon>
        <taxon>Qipengyuania</taxon>
    </lineage>
</organism>
<name>A0ABS7J0X1_9SPHN</name>
<evidence type="ECO:0000256" key="3">
    <source>
        <dbReference type="SAM" id="SignalP"/>
    </source>
</evidence>
<feature type="transmembrane region" description="Helical" evidence="2">
    <location>
        <begin position="171"/>
        <end position="192"/>
    </location>
</feature>
<keyword evidence="2" id="KW-0472">Membrane</keyword>
<evidence type="ECO:0000313" key="5">
    <source>
        <dbReference type="EMBL" id="MBX7458984.1"/>
    </source>
</evidence>
<feature type="transmembrane region" description="Helical" evidence="2">
    <location>
        <begin position="144"/>
        <end position="164"/>
    </location>
</feature>
<reference evidence="5 6" key="1">
    <citation type="submission" date="2021-08" db="EMBL/GenBank/DDBJ databases">
        <title>Comparative Genomics Analysis of the Genus Qipengyuania Reveals Extensive Genetic Diversity and Metabolic Versatility, Including the Description of Fifteen Novel Species.</title>
        <authorList>
            <person name="Liu Y."/>
        </authorList>
    </citation>
    <scope>NUCLEOTIDE SEQUENCE [LARGE SCALE GENOMIC DNA]</scope>
    <source>
        <strain evidence="5 6">1NDH17</strain>
    </source>
</reference>
<keyword evidence="2" id="KW-1133">Transmembrane helix</keyword>
<feature type="compositionally biased region" description="Low complexity" evidence="1">
    <location>
        <begin position="53"/>
        <end position="66"/>
    </location>
</feature>
<comment type="caution">
    <text evidence="5">The sequence shown here is derived from an EMBL/GenBank/DDBJ whole genome shotgun (WGS) entry which is preliminary data.</text>
</comment>
<feature type="transmembrane region" description="Helical" evidence="2">
    <location>
        <begin position="112"/>
        <end position="132"/>
    </location>
</feature>
<proteinExistence type="predicted"/>
<dbReference type="Proteomes" id="UP000783253">
    <property type="component" value="Unassembled WGS sequence"/>
</dbReference>
<feature type="domain" description="DUF2231" evidence="4">
    <location>
        <begin position="75"/>
        <end position="195"/>
    </location>
</feature>
<sequence>MTKSAFTLLLAAIALLVQPATALAHGPESHEEEKPAAAELVAEAKEDASPDVAPAEPSEPGPAAHSPEYANLLNNLHPATVHFPIALLLFAALAELLFAARGTQRMRHAAEIAAIAGGITASLAALFGWIHTGIWLGGDGAMQWHRWLGTGLGIAGPLIAWVALSAGERRGALRVLLALSALILLAQGWLGAELGHGAGHLWQ</sequence>
<feature type="transmembrane region" description="Helical" evidence="2">
    <location>
        <begin position="81"/>
        <end position="100"/>
    </location>
</feature>
<keyword evidence="6" id="KW-1185">Reference proteome</keyword>
<dbReference type="Pfam" id="PF09990">
    <property type="entry name" value="DUF2231"/>
    <property type="match status" value="1"/>
</dbReference>
<feature type="chain" id="PRO_5046783688" description="DUF2231 domain-containing protein" evidence="3">
    <location>
        <begin position="25"/>
        <end position="203"/>
    </location>
</feature>
<protein>
    <recommendedName>
        <fullName evidence="4">DUF2231 domain-containing protein</fullName>
    </recommendedName>
</protein>
<dbReference type="EMBL" id="JAIGNK010000003">
    <property type="protein sequence ID" value="MBX7458984.1"/>
    <property type="molecule type" value="Genomic_DNA"/>
</dbReference>
<keyword evidence="2" id="KW-0812">Transmembrane</keyword>